<dbReference type="EMBL" id="SZPY01000005">
    <property type="protein sequence ID" value="TKI60361.1"/>
    <property type="molecule type" value="Genomic_DNA"/>
</dbReference>
<dbReference type="RefSeq" id="WP_137067394.1">
    <property type="nucleotide sequence ID" value="NZ_CP040748.1"/>
</dbReference>
<proteinExistence type="predicted"/>
<organism evidence="1 2">
    <name type="scientific">Nocardioides jishulii</name>
    <dbReference type="NCBI Taxonomy" id="2575440"/>
    <lineage>
        <taxon>Bacteria</taxon>
        <taxon>Bacillati</taxon>
        <taxon>Actinomycetota</taxon>
        <taxon>Actinomycetes</taxon>
        <taxon>Propionibacteriales</taxon>
        <taxon>Nocardioidaceae</taxon>
        <taxon>Nocardioides</taxon>
    </lineage>
</organism>
<evidence type="ECO:0000313" key="2">
    <source>
        <dbReference type="Proteomes" id="UP000307808"/>
    </source>
</evidence>
<dbReference type="AlphaFoldDB" id="A0A4U2YKY3"/>
<protein>
    <submittedName>
        <fullName evidence="1">Uncharacterized protein</fullName>
    </submittedName>
</protein>
<evidence type="ECO:0000313" key="1">
    <source>
        <dbReference type="EMBL" id="TKI60361.1"/>
    </source>
</evidence>
<dbReference type="OrthoDB" id="5380360at2"/>
<comment type="caution">
    <text evidence="1">The sequence shown here is derived from an EMBL/GenBank/DDBJ whole genome shotgun (WGS) entry which is preliminary data.</text>
</comment>
<name>A0A4U2YKY3_9ACTN</name>
<dbReference type="Proteomes" id="UP000307808">
    <property type="component" value="Unassembled WGS sequence"/>
</dbReference>
<gene>
    <name evidence="1" type="ORF">FC770_16305</name>
</gene>
<accession>A0A4U2YKY3</accession>
<reference evidence="1 2" key="1">
    <citation type="submission" date="2019-04" db="EMBL/GenBank/DDBJ databases">
        <authorList>
            <person name="Dong K."/>
        </authorList>
    </citation>
    <scope>NUCLEOTIDE SEQUENCE [LARGE SCALE GENOMIC DNA]</scope>
    <source>
        <strain evidence="2">dk3543</strain>
    </source>
</reference>
<sequence>MGGSGRGSGMRTGAGMQRLVGVAVLVLASLVAASPSSSTSGADRAAAIEPWPGGQAARAVDVQEELGTDVSGLSYRTGATAAADVLWGVGDRAGLIHRLVQRSGRWRPDTADSWGEGKTFTFPDGRRPDAEGLVVQGSVAWVSTERDDTGVSRLSILRVPLSGTGATLGPTREWSLKDDFPPLGANAGLESLDFVPNSFLVAHGFVDEARGAVYAPSAHPGQVGDGVFFVAAESAVTKGEVRGYVLKDDGTAVRVATITNPLGHVRALDFDASTGRLWIVCDDDCDGRITTAQIRGGRFVASTVYARPTALPNRNNEGFTVAPASRCANGSRPVFWSNDSNNAGHAIWAGTLPCSSTEEKVVPTLAVKAPRVQAGRKAVVTVRATASSGGVVRGRVAVDVGRRSRTAQLSQGVARVSFGTFRRPGLRKVKVSYAGSSVHAAKVTTSRLRVTRARVTRASTRPALPGPAAVYRGSATTTPARSVVSVRVG</sequence>
<keyword evidence="2" id="KW-1185">Reference proteome</keyword>